<dbReference type="InterPro" id="IPR010982">
    <property type="entry name" value="Lambda_DNA-bd_dom_sf"/>
</dbReference>
<dbReference type="SUPFAM" id="SSF47413">
    <property type="entry name" value="lambda repressor-like DNA-binding domains"/>
    <property type="match status" value="2"/>
</dbReference>
<dbReference type="InterPro" id="IPR001387">
    <property type="entry name" value="Cro/C1-type_HTH"/>
</dbReference>
<dbReference type="GO" id="GO:0005829">
    <property type="term" value="C:cytosol"/>
    <property type="evidence" value="ECO:0007669"/>
    <property type="project" value="TreeGrafter"/>
</dbReference>
<keyword evidence="1" id="KW-0238">DNA-binding</keyword>
<dbReference type="GO" id="GO:0003677">
    <property type="term" value="F:DNA binding"/>
    <property type="evidence" value="ECO:0007669"/>
    <property type="project" value="UniProtKB-KW"/>
</dbReference>
<dbReference type="PROSITE" id="PS50943">
    <property type="entry name" value="HTH_CROC1"/>
    <property type="match status" value="2"/>
</dbReference>
<feature type="domain" description="HTH cro/C1-type" evidence="2">
    <location>
        <begin position="172"/>
        <end position="226"/>
    </location>
</feature>
<dbReference type="CDD" id="cd00093">
    <property type="entry name" value="HTH_XRE"/>
    <property type="match status" value="2"/>
</dbReference>
<proteinExistence type="predicted"/>
<evidence type="ECO:0000259" key="2">
    <source>
        <dbReference type="PROSITE" id="PS50943"/>
    </source>
</evidence>
<dbReference type="RefSeq" id="WP_244508011.1">
    <property type="nucleotide sequence ID" value="NZ_JAHMAA010000001.1"/>
</dbReference>
<dbReference type="Gene3D" id="1.10.260.40">
    <property type="entry name" value="lambda repressor-like DNA-binding domains"/>
    <property type="match status" value="2"/>
</dbReference>
<protein>
    <submittedName>
        <fullName evidence="3">Helix-turn-helix domain-containing protein</fullName>
    </submittedName>
</protein>
<accession>A0AAP6AWH0</accession>
<organism evidence="3 4">
    <name type="scientific">Escherichia coli</name>
    <dbReference type="NCBI Taxonomy" id="562"/>
    <lineage>
        <taxon>Bacteria</taxon>
        <taxon>Pseudomonadati</taxon>
        <taxon>Pseudomonadota</taxon>
        <taxon>Gammaproteobacteria</taxon>
        <taxon>Enterobacterales</taxon>
        <taxon>Enterobacteriaceae</taxon>
        <taxon>Escherichia</taxon>
    </lineage>
</organism>
<dbReference type="PANTHER" id="PTHR46797">
    <property type="entry name" value="HTH-TYPE TRANSCRIPTIONAL REGULATOR"/>
    <property type="match status" value="1"/>
</dbReference>
<evidence type="ECO:0000256" key="1">
    <source>
        <dbReference type="ARBA" id="ARBA00023125"/>
    </source>
</evidence>
<dbReference type="Pfam" id="PF01381">
    <property type="entry name" value="HTH_3"/>
    <property type="match status" value="1"/>
</dbReference>
<evidence type="ECO:0000313" key="3">
    <source>
        <dbReference type="EMBL" id="MDW9349631.1"/>
    </source>
</evidence>
<name>A0AAP6AWH0_ECOLX</name>
<dbReference type="InterPro" id="IPR050807">
    <property type="entry name" value="TransReg_Diox_bact_type"/>
</dbReference>
<gene>
    <name evidence="3" type="ORF">R8G00_08340</name>
</gene>
<dbReference type="GO" id="GO:0003700">
    <property type="term" value="F:DNA-binding transcription factor activity"/>
    <property type="evidence" value="ECO:0007669"/>
    <property type="project" value="TreeGrafter"/>
</dbReference>
<feature type="domain" description="HTH cro/C1-type" evidence="2">
    <location>
        <begin position="92"/>
        <end position="146"/>
    </location>
</feature>
<reference evidence="3" key="1">
    <citation type="submission" date="2023-10" db="EMBL/GenBank/DDBJ databases">
        <title>Draft Genome Sequence of a Shiga toxin-producing Escherichia coli strain from deer meat showing an IS-element integration in the B-subunit of the Shiga toxin Stx2b gene.</title>
        <authorList>
            <person name="Projahn M."/>
            <person name="Borowiak M."/>
        </authorList>
    </citation>
    <scope>NUCLEOTIDE SEQUENCE</scope>
    <source>
        <strain evidence="3">BfR-EC-18960</strain>
    </source>
</reference>
<dbReference type="Proteomes" id="UP001271591">
    <property type="component" value="Unassembled WGS sequence"/>
</dbReference>
<evidence type="ECO:0000313" key="4">
    <source>
        <dbReference type="Proteomes" id="UP001271591"/>
    </source>
</evidence>
<dbReference type="AlphaFoldDB" id="A0AAP6AWH0"/>
<dbReference type="SMART" id="SM00530">
    <property type="entry name" value="HTH_XRE"/>
    <property type="match status" value="2"/>
</dbReference>
<sequence length="235" mass="26004">MAIVKLKPQEAHMKHAVKVMDEIAAQIQEGGSLLGMIYSYMSENGAESERVYNAIRCLMRSLQKTEETASIFAEKLCEAKAMVSYGHFFGKIRAQREACGLTTTELARLLDLDEEIILQWESGEFEPTISMLIPLANVLGCDPLSLLDEKDSASVIRVNAPEPREESIGARIKSARKKLGLTEADLARMIHTYSDPINDWECGVCEVPADQIVPLASALNCDLMWLLTGKSLAKE</sequence>
<dbReference type="EMBL" id="JAWPMK010000001">
    <property type="protein sequence ID" value="MDW9349631.1"/>
    <property type="molecule type" value="Genomic_DNA"/>
</dbReference>
<dbReference type="PANTHER" id="PTHR46797:SF1">
    <property type="entry name" value="METHYLPHOSPHONATE SYNTHASE"/>
    <property type="match status" value="1"/>
</dbReference>
<comment type="caution">
    <text evidence="3">The sequence shown here is derived from an EMBL/GenBank/DDBJ whole genome shotgun (WGS) entry which is preliminary data.</text>
</comment>